<evidence type="ECO:0000256" key="7">
    <source>
        <dbReference type="ARBA" id="ARBA00022801"/>
    </source>
</evidence>
<gene>
    <name evidence="14" type="ORF">C8A04DRAFT_30977</name>
</gene>
<dbReference type="CDD" id="cd00642">
    <property type="entry name" value="GTP_cyclohydro1"/>
    <property type="match status" value="1"/>
</dbReference>
<dbReference type="InterPro" id="IPR043134">
    <property type="entry name" value="GTP-CH-I_N"/>
</dbReference>
<dbReference type="Proteomes" id="UP001302676">
    <property type="component" value="Unassembled WGS sequence"/>
</dbReference>
<evidence type="ECO:0000256" key="5">
    <source>
        <dbReference type="ARBA" id="ARBA00022533"/>
    </source>
</evidence>
<evidence type="ECO:0000256" key="12">
    <source>
        <dbReference type="SAM" id="MobiDB-lite"/>
    </source>
</evidence>
<feature type="region of interest" description="Disordered" evidence="12">
    <location>
        <begin position="1"/>
        <end position="28"/>
    </location>
</feature>
<reference evidence="14" key="1">
    <citation type="journal article" date="2023" name="Mol. Phylogenet. Evol.">
        <title>Genome-scale phylogeny and comparative genomics of the fungal order Sordariales.</title>
        <authorList>
            <person name="Hensen N."/>
            <person name="Bonometti L."/>
            <person name="Westerberg I."/>
            <person name="Brannstrom I.O."/>
            <person name="Guillou S."/>
            <person name="Cros-Aarteil S."/>
            <person name="Calhoun S."/>
            <person name="Haridas S."/>
            <person name="Kuo A."/>
            <person name="Mondo S."/>
            <person name="Pangilinan J."/>
            <person name="Riley R."/>
            <person name="LaButti K."/>
            <person name="Andreopoulos B."/>
            <person name="Lipzen A."/>
            <person name="Chen C."/>
            <person name="Yan M."/>
            <person name="Daum C."/>
            <person name="Ng V."/>
            <person name="Clum A."/>
            <person name="Steindorff A."/>
            <person name="Ohm R.A."/>
            <person name="Martin F."/>
            <person name="Silar P."/>
            <person name="Natvig D.O."/>
            <person name="Lalanne C."/>
            <person name="Gautier V."/>
            <person name="Ament-Velasquez S.L."/>
            <person name="Kruys A."/>
            <person name="Hutchinson M.I."/>
            <person name="Powell A.J."/>
            <person name="Barry K."/>
            <person name="Miller A.N."/>
            <person name="Grigoriev I.V."/>
            <person name="Debuchy R."/>
            <person name="Gladieux P."/>
            <person name="Hiltunen Thoren M."/>
            <person name="Johannesson H."/>
        </authorList>
    </citation>
    <scope>NUCLEOTIDE SEQUENCE</scope>
    <source>
        <strain evidence="14">CBS 141.50</strain>
    </source>
</reference>
<dbReference type="GO" id="GO:0006729">
    <property type="term" value="P:tetrahydrobiopterin biosynthetic process"/>
    <property type="evidence" value="ECO:0007669"/>
    <property type="project" value="TreeGrafter"/>
</dbReference>
<dbReference type="NCBIfam" id="TIGR00063">
    <property type="entry name" value="folE"/>
    <property type="match status" value="1"/>
</dbReference>
<dbReference type="HAMAP" id="MF_00223">
    <property type="entry name" value="FolE"/>
    <property type="match status" value="1"/>
</dbReference>
<evidence type="ECO:0000259" key="13">
    <source>
        <dbReference type="Pfam" id="PF01227"/>
    </source>
</evidence>
<evidence type="ECO:0000256" key="9">
    <source>
        <dbReference type="ARBA" id="ARBA00023134"/>
    </source>
</evidence>
<keyword evidence="5" id="KW-0021">Allosteric enzyme</keyword>
<dbReference type="InterPro" id="IPR018234">
    <property type="entry name" value="GTP_CycHdrlase_I_CS"/>
</dbReference>
<keyword evidence="8" id="KW-0289">Folate biosynthesis</keyword>
<reference evidence="14" key="2">
    <citation type="submission" date="2023-05" db="EMBL/GenBank/DDBJ databases">
        <authorList>
            <consortium name="Lawrence Berkeley National Laboratory"/>
            <person name="Steindorff A."/>
            <person name="Hensen N."/>
            <person name="Bonometti L."/>
            <person name="Westerberg I."/>
            <person name="Brannstrom I.O."/>
            <person name="Guillou S."/>
            <person name="Cros-Aarteil S."/>
            <person name="Calhoun S."/>
            <person name="Haridas S."/>
            <person name="Kuo A."/>
            <person name="Mondo S."/>
            <person name="Pangilinan J."/>
            <person name="Riley R."/>
            <person name="Labutti K."/>
            <person name="Andreopoulos B."/>
            <person name="Lipzen A."/>
            <person name="Chen C."/>
            <person name="Yanf M."/>
            <person name="Daum C."/>
            <person name="Ng V."/>
            <person name="Clum A."/>
            <person name="Ohm R."/>
            <person name="Martin F."/>
            <person name="Silar P."/>
            <person name="Natvig D."/>
            <person name="Lalanne C."/>
            <person name="Gautier V."/>
            <person name="Ament-Velasquez S.L."/>
            <person name="Kruys A."/>
            <person name="Hutchinson M.I."/>
            <person name="Powell A.J."/>
            <person name="Barry K."/>
            <person name="Miller A.N."/>
            <person name="Grigoriev I.V."/>
            <person name="Debuchy R."/>
            <person name="Gladieux P."/>
            <person name="Thoren M.H."/>
            <person name="Johannesson H."/>
        </authorList>
    </citation>
    <scope>NUCLEOTIDE SEQUENCE</scope>
    <source>
        <strain evidence="14">CBS 141.50</strain>
    </source>
</reference>
<dbReference type="RefSeq" id="XP_062634848.1">
    <property type="nucleotide sequence ID" value="XM_062781591.1"/>
</dbReference>
<keyword evidence="15" id="KW-1185">Reference proteome</keyword>
<name>A0AAN6UYE2_9PEZI</name>
<proteinExistence type="inferred from homology"/>
<accession>A0AAN6UYE2</accession>
<evidence type="ECO:0000313" key="15">
    <source>
        <dbReference type="Proteomes" id="UP001302676"/>
    </source>
</evidence>
<dbReference type="InterPro" id="IPR001474">
    <property type="entry name" value="GTP_CycHdrlase_I"/>
</dbReference>
<dbReference type="GO" id="GO:0008270">
    <property type="term" value="F:zinc ion binding"/>
    <property type="evidence" value="ECO:0007669"/>
    <property type="project" value="TreeGrafter"/>
</dbReference>
<evidence type="ECO:0000256" key="2">
    <source>
        <dbReference type="ARBA" id="ARBA00008085"/>
    </source>
</evidence>
<evidence type="ECO:0000256" key="6">
    <source>
        <dbReference type="ARBA" id="ARBA00022741"/>
    </source>
</evidence>
<keyword evidence="9" id="KW-0342">GTP-binding</keyword>
<organism evidence="14 15">
    <name type="scientific">Dichotomopilus funicola</name>
    <dbReference type="NCBI Taxonomy" id="1934379"/>
    <lineage>
        <taxon>Eukaryota</taxon>
        <taxon>Fungi</taxon>
        <taxon>Dikarya</taxon>
        <taxon>Ascomycota</taxon>
        <taxon>Pezizomycotina</taxon>
        <taxon>Sordariomycetes</taxon>
        <taxon>Sordariomycetidae</taxon>
        <taxon>Sordariales</taxon>
        <taxon>Chaetomiaceae</taxon>
        <taxon>Dichotomopilus</taxon>
    </lineage>
</organism>
<comment type="similarity">
    <text evidence="2">Belongs to the GTP cyclohydrolase I family.</text>
</comment>
<dbReference type="InterPro" id="IPR043133">
    <property type="entry name" value="GTP-CH-I_C/QueF"/>
</dbReference>
<evidence type="ECO:0000256" key="10">
    <source>
        <dbReference type="ARBA" id="ARBA00030854"/>
    </source>
</evidence>
<comment type="function">
    <text evidence="11">GTP cyclohydrolase 1 is the first enzyme in the biosynthetic pathway leading to folic acid.</text>
</comment>
<dbReference type="GO" id="GO:0005737">
    <property type="term" value="C:cytoplasm"/>
    <property type="evidence" value="ECO:0007669"/>
    <property type="project" value="TreeGrafter"/>
</dbReference>
<dbReference type="SUPFAM" id="SSF55620">
    <property type="entry name" value="Tetrahydrobiopterin biosynthesis enzymes-like"/>
    <property type="match status" value="1"/>
</dbReference>
<feature type="domain" description="GTP cyclohydrolase I" evidence="13">
    <location>
        <begin position="36"/>
        <end position="211"/>
    </location>
</feature>
<dbReference type="FunFam" id="3.30.1130.10:FF:000012">
    <property type="entry name" value="GTP cyclohydrolase 1"/>
    <property type="match status" value="1"/>
</dbReference>
<dbReference type="PROSITE" id="PS00860">
    <property type="entry name" value="GTP_CYCLOHYDROL_1_2"/>
    <property type="match status" value="1"/>
</dbReference>
<dbReference type="PROSITE" id="PS00859">
    <property type="entry name" value="GTP_CYCLOHYDROL_1_1"/>
    <property type="match status" value="1"/>
</dbReference>
<dbReference type="InterPro" id="IPR020602">
    <property type="entry name" value="GTP_CycHdrlase_I_dom"/>
</dbReference>
<evidence type="ECO:0000256" key="11">
    <source>
        <dbReference type="ARBA" id="ARBA00055676"/>
    </source>
</evidence>
<dbReference type="NCBIfam" id="NF006825">
    <property type="entry name" value="PRK09347.1-2"/>
    <property type="match status" value="1"/>
</dbReference>
<dbReference type="Gene3D" id="1.10.286.10">
    <property type="match status" value="1"/>
</dbReference>
<dbReference type="EC" id="3.5.4.16" evidence="3"/>
<sequence>MESPVNPVAAVPHTGAAKSSSSSGHDQEERFNKICEAVRIILECVGENPDRAGLVETPRRYAKALMHFTKGYTQVIGDIVNDAVFDENHHEMVIVKDIEIFSMCEHHLVPFLGRMHIAYVPNRVVIGLSKLPRIAEMFSRRLQIQERLTKQVAKAVMDVVSPRGVAVVMESTHLCMAMRGVEKSTAMTVTSSVLGSFANDEILRKEFFELVGIGSK</sequence>
<protein>
    <recommendedName>
        <fullName evidence="4">GTP cyclohydrolase 1</fullName>
        <ecNumber evidence="3">3.5.4.16</ecNumber>
    </recommendedName>
    <alternativeName>
        <fullName evidence="10">GTP cyclohydrolase I</fullName>
    </alternativeName>
</protein>
<evidence type="ECO:0000313" key="14">
    <source>
        <dbReference type="EMBL" id="KAK4141477.1"/>
    </source>
</evidence>
<dbReference type="PANTHER" id="PTHR11109">
    <property type="entry name" value="GTP CYCLOHYDROLASE I"/>
    <property type="match status" value="1"/>
</dbReference>
<dbReference type="GO" id="GO:0046654">
    <property type="term" value="P:tetrahydrofolate biosynthetic process"/>
    <property type="evidence" value="ECO:0007669"/>
    <property type="project" value="InterPro"/>
</dbReference>
<evidence type="ECO:0000256" key="4">
    <source>
        <dbReference type="ARBA" id="ARBA00017272"/>
    </source>
</evidence>
<dbReference type="NCBIfam" id="NF006826">
    <property type="entry name" value="PRK09347.1-3"/>
    <property type="match status" value="1"/>
</dbReference>
<evidence type="ECO:0000256" key="1">
    <source>
        <dbReference type="ARBA" id="ARBA00005080"/>
    </source>
</evidence>
<dbReference type="AlphaFoldDB" id="A0AAN6UYE2"/>
<dbReference type="GeneID" id="87818204"/>
<keyword evidence="6" id="KW-0547">Nucleotide-binding</keyword>
<dbReference type="FunFam" id="1.10.286.10:FF:000003">
    <property type="entry name" value="GTP cyclohydrolase 1"/>
    <property type="match status" value="1"/>
</dbReference>
<keyword evidence="7" id="KW-0378">Hydrolase</keyword>
<comment type="caution">
    <text evidence="14">The sequence shown here is derived from an EMBL/GenBank/DDBJ whole genome shotgun (WGS) entry which is preliminary data.</text>
</comment>
<dbReference type="EMBL" id="MU853611">
    <property type="protein sequence ID" value="KAK4141477.1"/>
    <property type="molecule type" value="Genomic_DNA"/>
</dbReference>
<dbReference type="GO" id="GO:0003934">
    <property type="term" value="F:GTP cyclohydrolase I activity"/>
    <property type="evidence" value="ECO:0007669"/>
    <property type="project" value="UniProtKB-EC"/>
</dbReference>
<dbReference type="GO" id="GO:0005525">
    <property type="term" value="F:GTP binding"/>
    <property type="evidence" value="ECO:0007669"/>
    <property type="project" value="UniProtKB-KW"/>
</dbReference>
<comment type="pathway">
    <text evidence="1">Cofactor biosynthesis; 7,8-dihydroneopterin triphosphate biosynthesis; 7,8-dihydroneopterin triphosphate from GTP: step 1/1.</text>
</comment>
<dbReference type="Pfam" id="PF01227">
    <property type="entry name" value="GTP_cyclohydroI"/>
    <property type="match status" value="1"/>
</dbReference>
<evidence type="ECO:0000256" key="8">
    <source>
        <dbReference type="ARBA" id="ARBA00022909"/>
    </source>
</evidence>
<dbReference type="GO" id="GO:0046656">
    <property type="term" value="P:folic acid biosynthetic process"/>
    <property type="evidence" value="ECO:0007669"/>
    <property type="project" value="UniProtKB-KW"/>
</dbReference>
<evidence type="ECO:0000256" key="3">
    <source>
        <dbReference type="ARBA" id="ARBA00012715"/>
    </source>
</evidence>
<dbReference type="PANTHER" id="PTHR11109:SF7">
    <property type="entry name" value="GTP CYCLOHYDROLASE 1"/>
    <property type="match status" value="1"/>
</dbReference>
<dbReference type="Gene3D" id="3.30.1130.10">
    <property type="match status" value="1"/>
</dbReference>